<dbReference type="InterPro" id="IPR002182">
    <property type="entry name" value="NB-ARC"/>
</dbReference>
<dbReference type="InterPro" id="IPR058922">
    <property type="entry name" value="WHD_DRP"/>
</dbReference>
<dbReference type="PANTHER" id="PTHR23155:SF1232">
    <property type="entry name" value="OS09G0270700 PROTEIN"/>
    <property type="match status" value="1"/>
</dbReference>
<feature type="domain" description="Disease resistance N-terminal" evidence="7">
    <location>
        <begin position="5"/>
        <end position="106"/>
    </location>
</feature>
<evidence type="ECO:0000256" key="4">
    <source>
        <dbReference type="ARBA" id="ARBA00022741"/>
    </source>
</evidence>
<dbReference type="GO" id="GO:0043531">
    <property type="term" value="F:ADP binding"/>
    <property type="evidence" value="ECO:0007669"/>
    <property type="project" value="InterPro"/>
</dbReference>
<reference evidence="10 11" key="1">
    <citation type="submission" date="2020-08" db="EMBL/GenBank/DDBJ databases">
        <title>Plant Genome Project.</title>
        <authorList>
            <person name="Zhang R.-G."/>
        </authorList>
    </citation>
    <scope>NUCLEOTIDE SEQUENCE [LARGE SCALE GENOMIC DNA]</scope>
    <source>
        <tissue evidence="10">Rhizome</tissue>
    </source>
</reference>
<evidence type="ECO:0000259" key="9">
    <source>
        <dbReference type="Pfam" id="PF23598"/>
    </source>
</evidence>
<dbReference type="Gene3D" id="1.20.5.4130">
    <property type="match status" value="1"/>
</dbReference>
<dbReference type="AlphaFoldDB" id="A0A8J5EU41"/>
<comment type="similarity">
    <text evidence="1">Belongs to the disease resistance NB-LRR family.</text>
</comment>
<dbReference type="GO" id="GO:0009626">
    <property type="term" value="P:plant-type hypersensitive response"/>
    <property type="evidence" value="ECO:0007669"/>
    <property type="project" value="UniProtKB-ARBA"/>
</dbReference>
<dbReference type="InterPro" id="IPR044974">
    <property type="entry name" value="Disease_R_plants"/>
</dbReference>
<dbReference type="InterPro" id="IPR055414">
    <property type="entry name" value="LRR_R13L4/SHOC2-like"/>
</dbReference>
<evidence type="ECO:0000259" key="6">
    <source>
        <dbReference type="Pfam" id="PF00931"/>
    </source>
</evidence>
<dbReference type="Gene3D" id="3.80.10.10">
    <property type="entry name" value="Ribonuclease Inhibitor"/>
    <property type="match status" value="1"/>
</dbReference>
<dbReference type="FunFam" id="3.40.50.300:FF:001091">
    <property type="entry name" value="Probable disease resistance protein At1g61300"/>
    <property type="match status" value="1"/>
</dbReference>
<evidence type="ECO:0000256" key="3">
    <source>
        <dbReference type="ARBA" id="ARBA00022737"/>
    </source>
</evidence>
<evidence type="ECO:0000259" key="7">
    <source>
        <dbReference type="Pfam" id="PF18052"/>
    </source>
</evidence>
<keyword evidence="2" id="KW-0433">Leucine-rich repeat</keyword>
<dbReference type="Pfam" id="PF00931">
    <property type="entry name" value="NB-ARC"/>
    <property type="match status" value="1"/>
</dbReference>
<dbReference type="Pfam" id="PF23598">
    <property type="entry name" value="LRR_14"/>
    <property type="match status" value="1"/>
</dbReference>
<dbReference type="GO" id="GO:0042742">
    <property type="term" value="P:defense response to bacterium"/>
    <property type="evidence" value="ECO:0007669"/>
    <property type="project" value="UniProtKB-ARBA"/>
</dbReference>
<proteinExistence type="inferred from homology"/>
<dbReference type="SUPFAM" id="SSF52058">
    <property type="entry name" value="L domain-like"/>
    <property type="match status" value="1"/>
</dbReference>
<sequence>MEAAFISLLINKLGEIAVGQAQSRCSLLLLQHTTPPLDQIHARVERITGEFKVMQAFLEGSNWSTAAATNKPLEAWIEQVREVAFKIEDIIDEYLYLVGRQRERTWKNCLMAPSDLCFNLAKAWRGIDSRLEKLETDLSELTSRRDRYGLTISSNDDRAKNSETNNTYHYRAYSPMLTDEDDLVGIEVNKSKLLSWLTNADTCRKMTTIAVWGMGGHGKTTLVANVYRNDAVKSHFDCQVWITVSQTYGVEELLKSMIQEIFKGKKEPVPNGVTTMQQLELFDIIKESLQRKKYIIVLDDVWHVDLWTDISHLFVDTNNGSRLIVTTRMLEAFQRGNSKDCPKELEDYTGRILSKCQGSPLAIVAVGSLLSFKEKSETEWKKVHDRLHWELENNPALDKVKNILNLSFNELPYYLKNCFVYCSIFPEDYLIKRKKLIRLWIAEGFMMTRSSGKSIEEEADDYLAELVDRSMLQVVKRNGFGRLKAFRMHDVVREVTLAISRKAKFCMILDGSQSVLDNQTRRVSIQTNDESLDLSTSLSRLCSLIAFSTSKFRNRAALISFKMLRVLELERVRIYSLSNEVTTLFNLHYLGLRQTGVQQFPNNIQKLQSLQTLDLCGARIRKLPRGVTQLKQLRHLFGTWIEVVFGGSTIPGCVPTLEGSWQCKNLQTLKEVFVTEKLVQRLGDMKELRTLAAIGVDRTNCPQICTSLTKMRNLRCLRLNLFGNEDQEQLNFEMLNSPPPLLQKLDLDFNSVRLFEGKMPAFICSCTELTHVSLSGSHLIEDPLPSLGQLHKLVALTLRYDAYEGQKLHFRTGWFLNLKRLYLEGLKNLNNIVIEEGAMASLYKLYMEDLPELKMVPSGIEFLTHLQKLTLCSMSEELEEKLSEDDANEEERRRIRHIPIVTIE</sequence>
<dbReference type="FunFam" id="1.10.10.10:FF:000322">
    <property type="entry name" value="Probable disease resistance protein At1g63360"/>
    <property type="match status" value="1"/>
</dbReference>
<protein>
    <submittedName>
        <fullName evidence="10">Uncharacterized protein</fullName>
    </submittedName>
</protein>
<dbReference type="PANTHER" id="PTHR23155">
    <property type="entry name" value="DISEASE RESISTANCE PROTEIN RP"/>
    <property type="match status" value="1"/>
</dbReference>
<dbReference type="GO" id="GO:0002758">
    <property type="term" value="P:innate immune response-activating signaling pathway"/>
    <property type="evidence" value="ECO:0007669"/>
    <property type="project" value="UniProtKB-ARBA"/>
</dbReference>
<dbReference type="InterPro" id="IPR041118">
    <property type="entry name" value="Rx_N"/>
</dbReference>
<organism evidence="10 11">
    <name type="scientific">Zingiber officinale</name>
    <name type="common">Ginger</name>
    <name type="synonym">Amomum zingiber</name>
    <dbReference type="NCBI Taxonomy" id="94328"/>
    <lineage>
        <taxon>Eukaryota</taxon>
        <taxon>Viridiplantae</taxon>
        <taxon>Streptophyta</taxon>
        <taxon>Embryophyta</taxon>
        <taxon>Tracheophyta</taxon>
        <taxon>Spermatophyta</taxon>
        <taxon>Magnoliopsida</taxon>
        <taxon>Liliopsida</taxon>
        <taxon>Zingiberales</taxon>
        <taxon>Zingiberaceae</taxon>
        <taxon>Zingiber</taxon>
    </lineage>
</organism>
<evidence type="ECO:0000313" key="10">
    <source>
        <dbReference type="EMBL" id="KAG6469634.1"/>
    </source>
</evidence>
<comment type="caution">
    <text evidence="10">The sequence shown here is derived from an EMBL/GenBank/DDBJ whole genome shotgun (WGS) entry which is preliminary data.</text>
</comment>
<evidence type="ECO:0000256" key="5">
    <source>
        <dbReference type="ARBA" id="ARBA00022821"/>
    </source>
</evidence>
<keyword evidence="3" id="KW-0677">Repeat</keyword>
<gene>
    <name evidence="10" type="ORF">ZIOFF_070564</name>
</gene>
<dbReference type="InterPro" id="IPR038005">
    <property type="entry name" value="RX-like_CC"/>
</dbReference>
<accession>A0A8J5EU41</accession>
<feature type="domain" description="NB-ARC" evidence="6">
    <location>
        <begin position="189"/>
        <end position="331"/>
    </location>
</feature>
<keyword evidence="11" id="KW-1185">Reference proteome</keyword>
<keyword evidence="5" id="KW-0611">Plant defense</keyword>
<dbReference type="InterPro" id="IPR036388">
    <property type="entry name" value="WH-like_DNA-bd_sf"/>
</dbReference>
<keyword evidence="4" id="KW-0547">Nucleotide-binding</keyword>
<evidence type="ECO:0000256" key="2">
    <source>
        <dbReference type="ARBA" id="ARBA00022614"/>
    </source>
</evidence>
<dbReference type="PRINTS" id="PR00364">
    <property type="entry name" value="DISEASERSIST"/>
</dbReference>
<feature type="domain" description="Disease resistance protein winged helix" evidence="8">
    <location>
        <begin position="424"/>
        <end position="494"/>
    </location>
</feature>
<name>A0A8J5EU41_ZINOF</name>
<dbReference type="SUPFAM" id="SSF52540">
    <property type="entry name" value="P-loop containing nucleoside triphosphate hydrolases"/>
    <property type="match status" value="1"/>
</dbReference>
<evidence type="ECO:0000256" key="1">
    <source>
        <dbReference type="ARBA" id="ARBA00008894"/>
    </source>
</evidence>
<dbReference type="InterPro" id="IPR032675">
    <property type="entry name" value="LRR_dom_sf"/>
</dbReference>
<dbReference type="CDD" id="cd14798">
    <property type="entry name" value="RX-CC_like"/>
    <property type="match status" value="1"/>
</dbReference>
<evidence type="ECO:0000259" key="8">
    <source>
        <dbReference type="Pfam" id="PF23559"/>
    </source>
</evidence>
<dbReference type="Pfam" id="PF23559">
    <property type="entry name" value="WHD_DRP"/>
    <property type="match status" value="1"/>
</dbReference>
<dbReference type="InterPro" id="IPR027417">
    <property type="entry name" value="P-loop_NTPase"/>
</dbReference>
<dbReference type="Gene3D" id="3.40.50.300">
    <property type="entry name" value="P-loop containing nucleotide triphosphate hydrolases"/>
    <property type="match status" value="1"/>
</dbReference>
<feature type="domain" description="Disease resistance R13L4/SHOC-2-like LRR" evidence="9">
    <location>
        <begin position="543"/>
        <end position="878"/>
    </location>
</feature>
<dbReference type="Pfam" id="PF18052">
    <property type="entry name" value="Rx_N"/>
    <property type="match status" value="1"/>
</dbReference>
<evidence type="ECO:0000313" key="11">
    <source>
        <dbReference type="Proteomes" id="UP000734854"/>
    </source>
</evidence>
<dbReference type="EMBL" id="JACMSC010000021">
    <property type="protein sequence ID" value="KAG6469634.1"/>
    <property type="molecule type" value="Genomic_DNA"/>
</dbReference>
<dbReference type="Gene3D" id="1.10.10.10">
    <property type="entry name" value="Winged helix-like DNA-binding domain superfamily/Winged helix DNA-binding domain"/>
    <property type="match status" value="1"/>
</dbReference>
<dbReference type="Proteomes" id="UP000734854">
    <property type="component" value="Unassembled WGS sequence"/>
</dbReference>